<dbReference type="PRINTS" id="PR00344">
    <property type="entry name" value="BCTRLSENSOR"/>
</dbReference>
<evidence type="ECO:0000256" key="3">
    <source>
        <dbReference type="ARBA" id="ARBA00012438"/>
    </source>
</evidence>
<comment type="caution">
    <text evidence="14">The sequence shown here is derived from an EMBL/GenBank/DDBJ whole genome shotgun (WGS) entry which is preliminary data.</text>
</comment>
<dbReference type="InterPro" id="IPR003660">
    <property type="entry name" value="HAMP_dom"/>
</dbReference>
<dbReference type="SUPFAM" id="SSF158472">
    <property type="entry name" value="HAMP domain-like"/>
    <property type="match status" value="1"/>
</dbReference>
<keyword evidence="7 14" id="KW-0418">Kinase</keyword>
<dbReference type="InterPro" id="IPR003661">
    <property type="entry name" value="HisK_dim/P_dom"/>
</dbReference>
<evidence type="ECO:0000313" key="15">
    <source>
        <dbReference type="Proteomes" id="UP000291483"/>
    </source>
</evidence>
<dbReference type="PROSITE" id="PS50109">
    <property type="entry name" value="HIS_KIN"/>
    <property type="match status" value="1"/>
</dbReference>
<accession>A0A4Q8AJ99</accession>
<evidence type="ECO:0000259" key="13">
    <source>
        <dbReference type="PROSITE" id="PS50885"/>
    </source>
</evidence>
<evidence type="ECO:0000256" key="10">
    <source>
        <dbReference type="ARBA" id="ARBA00023136"/>
    </source>
</evidence>
<dbReference type="InterPro" id="IPR005467">
    <property type="entry name" value="His_kinase_dom"/>
</dbReference>
<dbReference type="GO" id="GO:0000155">
    <property type="term" value="F:phosphorelay sensor kinase activity"/>
    <property type="evidence" value="ECO:0007669"/>
    <property type="project" value="InterPro"/>
</dbReference>
<dbReference type="Pfam" id="PF00672">
    <property type="entry name" value="HAMP"/>
    <property type="match status" value="1"/>
</dbReference>
<dbReference type="RefSeq" id="WP_165397281.1">
    <property type="nucleotide sequence ID" value="NZ_SHLC01000001.1"/>
</dbReference>
<sequence>MTLVATAVVAAALIGGAAALWALVRLSLYDGLFDGARQDAAAVSSQLEEGGAATLGEFDDDRLLQIVDPSGDVVARSEGAPLGPATSIGHPAQIVRLGDTDYAIAVEHANPGSTVIAGRPTTSADRTMATLATALAIGVPLLVALVAAVSWVGAGRALAPVERLRRQVGDVTSATLSRRVDEPGTRDEVDRLARTLNDMLGRLDVAHRSQRRFISDASHELKSPLAALRQYAELARDHPDLISADELSAAVLAEGSRLESMVQGMLVLARADEAALRLEQREVDLDDVLLAETARLRGLGGPTVDTSGISAARVHGDIALLRQLVRNLVDNAARHARSRISVAVHQTPDGAVLTVADDGHGIPAGERERVFERFVRLDPGRAREHGGSGLGLAIVAEIVRAHGGIVRITDDATLGGAAVVVELPAAGGSR</sequence>
<name>A0A4Q8AJ99_9MICO</name>
<dbReference type="SMART" id="SM00388">
    <property type="entry name" value="HisKA"/>
    <property type="match status" value="1"/>
</dbReference>
<dbReference type="Pfam" id="PF02518">
    <property type="entry name" value="HATPase_c"/>
    <property type="match status" value="1"/>
</dbReference>
<keyword evidence="10 11" id="KW-0472">Membrane</keyword>
<dbReference type="Pfam" id="PF00512">
    <property type="entry name" value="HisKA"/>
    <property type="match status" value="1"/>
</dbReference>
<organism evidence="14 15">
    <name type="scientific">Microterricola gilva</name>
    <dbReference type="NCBI Taxonomy" id="393267"/>
    <lineage>
        <taxon>Bacteria</taxon>
        <taxon>Bacillati</taxon>
        <taxon>Actinomycetota</taxon>
        <taxon>Actinomycetes</taxon>
        <taxon>Micrococcales</taxon>
        <taxon>Microbacteriaceae</taxon>
        <taxon>Microterricola</taxon>
    </lineage>
</organism>
<dbReference type="EC" id="2.7.13.3" evidence="3"/>
<evidence type="ECO:0000256" key="8">
    <source>
        <dbReference type="ARBA" id="ARBA00022989"/>
    </source>
</evidence>
<comment type="catalytic activity">
    <reaction evidence="1">
        <text>ATP + protein L-histidine = ADP + protein N-phospho-L-histidine.</text>
        <dbReference type="EC" id="2.7.13.3"/>
    </reaction>
</comment>
<keyword evidence="5" id="KW-0808">Transferase</keyword>
<reference evidence="14 15" key="1">
    <citation type="submission" date="2019-02" db="EMBL/GenBank/DDBJ databases">
        <title>Sequencing the genomes of 1000 actinobacteria strains.</title>
        <authorList>
            <person name="Klenk H.-P."/>
        </authorList>
    </citation>
    <scope>NUCLEOTIDE SEQUENCE [LARGE SCALE GENOMIC DNA]</scope>
    <source>
        <strain evidence="14 15">DSM 18319</strain>
    </source>
</reference>
<evidence type="ECO:0000256" key="1">
    <source>
        <dbReference type="ARBA" id="ARBA00000085"/>
    </source>
</evidence>
<dbReference type="EMBL" id="SHLC01000001">
    <property type="protein sequence ID" value="RZU64547.1"/>
    <property type="molecule type" value="Genomic_DNA"/>
</dbReference>
<dbReference type="InterPro" id="IPR050428">
    <property type="entry name" value="TCS_sensor_his_kinase"/>
</dbReference>
<feature type="domain" description="Histidine kinase" evidence="12">
    <location>
        <begin position="216"/>
        <end position="427"/>
    </location>
</feature>
<keyword evidence="8 11" id="KW-1133">Transmembrane helix</keyword>
<dbReference type="PROSITE" id="PS50885">
    <property type="entry name" value="HAMP"/>
    <property type="match status" value="1"/>
</dbReference>
<comment type="subcellular location">
    <subcellularLocation>
        <location evidence="2">Cell membrane</location>
    </subcellularLocation>
</comment>
<keyword evidence="15" id="KW-1185">Reference proteome</keyword>
<gene>
    <name evidence="14" type="ORF">EV379_0847</name>
</gene>
<dbReference type="CDD" id="cd00075">
    <property type="entry name" value="HATPase"/>
    <property type="match status" value="1"/>
</dbReference>
<keyword evidence="9" id="KW-0902">Two-component regulatory system</keyword>
<dbReference type="Gene3D" id="1.10.287.130">
    <property type="match status" value="1"/>
</dbReference>
<dbReference type="PANTHER" id="PTHR45436">
    <property type="entry name" value="SENSOR HISTIDINE KINASE YKOH"/>
    <property type="match status" value="1"/>
</dbReference>
<dbReference type="Gene3D" id="3.30.565.10">
    <property type="entry name" value="Histidine kinase-like ATPase, C-terminal domain"/>
    <property type="match status" value="1"/>
</dbReference>
<dbReference type="Proteomes" id="UP000291483">
    <property type="component" value="Unassembled WGS sequence"/>
</dbReference>
<dbReference type="GO" id="GO:0005886">
    <property type="term" value="C:plasma membrane"/>
    <property type="evidence" value="ECO:0007669"/>
    <property type="project" value="UniProtKB-SubCell"/>
</dbReference>
<evidence type="ECO:0000256" key="4">
    <source>
        <dbReference type="ARBA" id="ARBA00022553"/>
    </source>
</evidence>
<evidence type="ECO:0000256" key="5">
    <source>
        <dbReference type="ARBA" id="ARBA00022679"/>
    </source>
</evidence>
<dbReference type="AlphaFoldDB" id="A0A4Q8AJ99"/>
<dbReference type="InterPro" id="IPR004358">
    <property type="entry name" value="Sig_transdc_His_kin-like_C"/>
</dbReference>
<evidence type="ECO:0000256" key="11">
    <source>
        <dbReference type="SAM" id="Phobius"/>
    </source>
</evidence>
<dbReference type="CDD" id="cd00082">
    <property type="entry name" value="HisKA"/>
    <property type="match status" value="1"/>
</dbReference>
<dbReference type="InterPro" id="IPR036890">
    <property type="entry name" value="HATPase_C_sf"/>
</dbReference>
<dbReference type="CDD" id="cd06225">
    <property type="entry name" value="HAMP"/>
    <property type="match status" value="1"/>
</dbReference>
<evidence type="ECO:0000259" key="12">
    <source>
        <dbReference type="PROSITE" id="PS50109"/>
    </source>
</evidence>
<keyword evidence="6 11" id="KW-0812">Transmembrane</keyword>
<evidence type="ECO:0000256" key="9">
    <source>
        <dbReference type="ARBA" id="ARBA00023012"/>
    </source>
</evidence>
<evidence type="ECO:0000313" key="14">
    <source>
        <dbReference type="EMBL" id="RZU64547.1"/>
    </source>
</evidence>
<evidence type="ECO:0000256" key="7">
    <source>
        <dbReference type="ARBA" id="ARBA00022777"/>
    </source>
</evidence>
<dbReference type="SMART" id="SM00304">
    <property type="entry name" value="HAMP"/>
    <property type="match status" value="1"/>
</dbReference>
<dbReference type="PANTHER" id="PTHR45436:SF5">
    <property type="entry name" value="SENSOR HISTIDINE KINASE TRCS"/>
    <property type="match status" value="1"/>
</dbReference>
<protein>
    <recommendedName>
        <fullName evidence="3">histidine kinase</fullName>
        <ecNumber evidence="3">2.7.13.3</ecNumber>
    </recommendedName>
</protein>
<dbReference type="SUPFAM" id="SSF47384">
    <property type="entry name" value="Homodimeric domain of signal transducing histidine kinase"/>
    <property type="match status" value="1"/>
</dbReference>
<proteinExistence type="predicted"/>
<evidence type="ECO:0000256" key="2">
    <source>
        <dbReference type="ARBA" id="ARBA00004236"/>
    </source>
</evidence>
<dbReference type="SUPFAM" id="SSF55874">
    <property type="entry name" value="ATPase domain of HSP90 chaperone/DNA topoisomerase II/histidine kinase"/>
    <property type="match status" value="1"/>
</dbReference>
<evidence type="ECO:0000256" key="6">
    <source>
        <dbReference type="ARBA" id="ARBA00022692"/>
    </source>
</evidence>
<dbReference type="SMART" id="SM00387">
    <property type="entry name" value="HATPase_c"/>
    <property type="match status" value="1"/>
</dbReference>
<feature type="transmembrane region" description="Helical" evidence="11">
    <location>
        <begin position="128"/>
        <end position="154"/>
    </location>
</feature>
<dbReference type="Gene3D" id="6.10.340.10">
    <property type="match status" value="1"/>
</dbReference>
<dbReference type="InterPro" id="IPR003594">
    <property type="entry name" value="HATPase_dom"/>
</dbReference>
<dbReference type="InterPro" id="IPR036097">
    <property type="entry name" value="HisK_dim/P_sf"/>
</dbReference>
<keyword evidence="4" id="KW-0597">Phosphoprotein</keyword>
<feature type="domain" description="HAMP" evidence="13">
    <location>
        <begin position="155"/>
        <end position="208"/>
    </location>
</feature>